<evidence type="ECO:0000256" key="1">
    <source>
        <dbReference type="ARBA" id="ARBA00022771"/>
    </source>
</evidence>
<dbReference type="PANTHER" id="PTHR46171">
    <property type="entry name" value="GH10160P"/>
    <property type="match status" value="1"/>
</dbReference>
<evidence type="ECO:0000256" key="2">
    <source>
        <dbReference type="ARBA" id="ARBA00022833"/>
    </source>
</evidence>
<sequence length="243" mass="28378">MVIKLQGIANHLHNQRRAASSYIVATWGKDEIEKENEKHITDFKTGRCEVFERVSSHVSVLIYSMVSWPRGGIVGESNDNSYELWIKFRLNQGIEEMALLNSRQQGTNSQRELERGRISNFNARIYRLWELLKRDLNRLTRAELIGLFEVVKRFYNDMHNALQNILKERLPIYTYNPEGDTDFQTSCAMCLSDFQLNDLLRTLQCNHKFHAACVDKWLKNKGTCPLCRQCALSKYCKHDLINC</sequence>
<name>A0A1B0FIR1_GLOMM</name>
<reference evidence="5" key="1">
    <citation type="submission" date="2020-05" db="UniProtKB">
        <authorList>
            <consortium name="EnsemblMetazoa"/>
        </authorList>
    </citation>
    <scope>IDENTIFICATION</scope>
    <source>
        <strain evidence="5">Yale</strain>
    </source>
</reference>
<dbReference type="STRING" id="37546.A0A1B0FIR1"/>
<dbReference type="VEuPathDB" id="VectorBase:GMOY003662"/>
<dbReference type="GO" id="GO:0061630">
    <property type="term" value="F:ubiquitin protein ligase activity"/>
    <property type="evidence" value="ECO:0007669"/>
    <property type="project" value="TreeGrafter"/>
</dbReference>
<accession>A0A1B0FIR1</accession>
<dbReference type="SMART" id="SM00184">
    <property type="entry name" value="RING"/>
    <property type="match status" value="1"/>
</dbReference>
<proteinExistence type="predicted"/>
<evidence type="ECO:0000259" key="4">
    <source>
        <dbReference type="PROSITE" id="PS50089"/>
    </source>
</evidence>
<protein>
    <recommendedName>
        <fullName evidence="4">RING-type domain-containing protein</fullName>
    </recommendedName>
</protein>
<keyword evidence="1 3" id="KW-0863">Zinc-finger</keyword>
<dbReference type="InterPro" id="IPR013083">
    <property type="entry name" value="Znf_RING/FYVE/PHD"/>
</dbReference>
<dbReference type="AlphaFoldDB" id="A0A1B0FIR1"/>
<keyword evidence="6" id="KW-1185">Reference proteome</keyword>
<dbReference type="GO" id="GO:0008270">
    <property type="term" value="F:zinc ion binding"/>
    <property type="evidence" value="ECO:0007669"/>
    <property type="project" value="UniProtKB-KW"/>
</dbReference>
<keyword evidence="1 3" id="KW-0479">Metal-binding</keyword>
<dbReference type="PhylomeDB" id="A0A1B0FIR1"/>
<dbReference type="EnsemblMetazoa" id="GMOY003662-RA">
    <property type="protein sequence ID" value="GMOY003662-PA"/>
    <property type="gene ID" value="GMOY003662"/>
</dbReference>
<evidence type="ECO:0000256" key="3">
    <source>
        <dbReference type="PROSITE-ProRule" id="PRU00175"/>
    </source>
</evidence>
<dbReference type="PANTHER" id="PTHR46171:SF3">
    <property type="entry name" value="GH10160P"/>
    <property type="match status" value="1"/>
</dbReference>
<dbReference type="EMBL" id="CCAG010002720">
    <property type="status" value="NOT_ANNOTATED_CDS"/>
    <property type="molecule type" value="Genomic_DNA"/>
</dbReference>
<dbReference type="SUPFAM" id="SSF57850">
    <property type="entry name" value="RING/U-box"/>
    <property type="match status" value="1"/>
</dbReference>
<evidence type="ECO:0000313" key="5">
    <source>
        <dbReference type="EnsemblMetazoa" id="GMOY003662-PA"/>
    </source>
</evidence>
<dbReference type="Proteomes" id="UP000092444">
    <property type="component" value="Unassembled WGS sequence"/>
</dbReference>
<feature type="domain" description="RING-type" evidence="4">
    <location>
        <begin position="187"/>
        <end position="228"/>
    </location>
</feature>
<dbReference type="InterPro" id="IPR001841">
    <property type="entry name" value="Znf_RING"/>
</dbReference>
<dbReference type="Gene3D" id="3.30.40.10">
    <property type="entry name" value="Zinc/RING finger domain, C3HC4 (zinc finger)"/>
    <property type="match status" value="1"/>
</dbReference>
<organism evidence="5 6">
    <name type="scientific">Glossina morsitans morsitans</name>
    <name type="common">Savannah tsetse fly</name>
    <dbReference type="NCBI Taxonomy" id="37546"/>
    <lineage>
        <taxon>Eukaryota</taxon>
        <taxon>Metazoa</taxon>
        <taxon>Ecdysozoa</taxon>
        <taxon>Arthropoda</taxon>
        <taxon>Hexapoda</taxon>
        <taxon>Insecta</taxon>
        <taxon>Pterygota</taxon>
        <taxon>Neoptera</taxon>
        <taxon>Endopterygota</taxon>
        <taxon>Diptera</taxon>
        <taxon>Brachycera</taxon>
        <taxon>Muscomorpha</taxon>
        <taxon>Hippoboscoidea</taxon>
        <taxon>Glossinidae</taxon>
        <taxon>Glossina</taxon>
    </lineage>
</organism>
<dbReference type="GO" id="GO:0016567">
    <property type="term" value="P:protein ubiquitination"/>
    <property type="evidence" value="ECO:0007669"/>
    <property type="project" value="TreeGrafter"/>
</dbReference>
<keyword evidence="2" id="KW-0862">Zinc</keyword>
<dbReference type="Pfam" id="PF13639">
    <property type="entry name" value="zf-RING_2"/>
    <property type="match status" value="1"/>
</dbReference>
<dbReference type="PROSITE" id="PS50089">
    <property type="entry name" value="ZF_RING_2"/>
    <property type="match status" value="1"/>
</dbReference>
<evidence type="ECO:0000313" key="6">
    <source>
        <dbReference type="Proteomes" id="UP000092444"/>
    </source>
</evidence>